<dbReference type="RefSeq" id="WP_212610960.1">
    <property type="nucleotide sequence ID" value="NZ_CP073910.1"/>
</dbReference>
<keyword evidence="10" id="KW-0028">Amino-acid biosynthesis</keyword>
<dbReference type="EC" id="2.6.1.42" evidence="7"/>
<organism evidence="14 15">
    <name type="scientific">Sphingobium phenoxybenzoativorans</name>
    <dbReference type="NCBI Taxonomy" id="1592790"/>
    <lineage>
        <taxon>Bacteria</taxon>
        <taxon>Pseudomonadati</taxon>
        <taxon>Pseudomonadota</taxon>
        <taxon>Alphaproteobacteria</taxon>
        <taxon>Sphingomonadales</taxon>
        <taxon>Sphingomonadaceae</taxon>
        <taxon>Sphingobium</taxon>
    </lineage>
</organism>
<evidence type="ECO:0000256" key="7">
    <source>
        <dbReference type="ARBA" id="ARBA00013053"/>
    </source>
</evidence>
<evidence type="ECO:0000256" key="10">
    <source>
        <dbReference type="ARBA" id="ARBA00023304"/>
    </source>
</evidence>
<comment type="pathway">
    <text evidence="5">Amino-acid biosynthesis; L-leucine biosynthesis; L-leucine from 3-methyl-2-oxobutanoate: step 4/4.</text>
</comment>
<comment type="catalytic activity">
    <reaction evidence="11">
        <text>L-valine + 2-oxoglutarate = 3-methyl-2-oxobutanoate + L-glutamate</text>
        <dbReference type="Rhea" id="RHEA:24813"/>
        <dbReference type="ChEBI" id="CHEBI:11851"/>
        <dbReference type="ChEBI" id="CHEBI:16810"/>
        <dbReference type="ChEBI" id="CHEBI:29985"/>
        <dbReference type="ChEBI" id="CHEBI:57762"/>
        <dbReference type="EC" id="2.6.1.42"/>
    </reaction>
</comment>
<comment type="catalytic activity">
    <reaction evidence="12">
        <text>L-isoleucine + 2-oxoglutarate = (S)-3-methyl-2-oxopentanoate + L-glutamate</text>
        <dbReference type="Rhea" id="RHEA:24801"/>
        <dbReference type="ChEBI" id="CHEBI:16810"/>
        <dbReference type="ChEBI" id="CHEBI:29985"/>
        <dbReference type="ChEBI" id="CHEBI:35146"/>
        <dbReference type="ChEBI" id="CHEBI:58045"/>
        <dbReference type="EC" id="2.6.1.42"/>
    </reaction>
</comment>
<proteinExistence type="inferred from homology"/>
<comment type="pathway">
    <text evidence="4">Amino-acid biosynthesis; L-valine biosynthesis; L-valine from pyruvate: step 4/4.</text>
</comment>
<accession>A0A975Q3Y2</accession>
<dbReference type="CDD" id="cd01558">
    <property type="entry name" value="D-AAT_like"/>
    <property type="match status" value="1"/>
</dbReference>
<comment type="cofactor">
    <cofactor evidence="1">
        <name>pyridoxal 5'-phosphate</name>
        <dbReference type="ChEBI" id="CHEBI:597326"/>
    </cofactor>
</comment>
<evidence type="ECO:0000256" key="9">
    <source>
        <dbReference type="ARBA" id="ARBA00022898"/>
    </source>
</evidence>
<dbReference type="GO" id="GO:0005829">
    <property type="term" value="C:cytosol"/>
    <property type="evidence" value="ECO:0007669"/>
    <property type="project" value="TreeGrafter"/>
</dbReference>
<comment type="catalytic activity">
    <reaction evidence="13">
        <text>L-leucine + 2-oxoglutarate = 4-methyl-2-oxopentanoate + L-glutamate</text>
        <dbReference type="Rhea" id="RHEA:18321"/>
        <dbReference type="ChEBI" id="CHEBI:16810"/>
        <dbReference type="ChEBI" id="CHEBI:17865"/>
        <dbReference type="ChEBI" id="CHEBI:29985"/>
        <dbReference type="ChEBI" id="CHEBI:57427"/>
        <dbReference type="EC" id="2.6.1.42"/>
    </reaction>
</comment>
<dbReference type="Proteomes" id="UP000681425">
    <property type="component" value="Chromosome"/>
</dbReference>
<comment type="pathway">
    <text evidence="3">Amino-acid biosynthesis; L-isoleucine biosynthesis; L-isoleucine from 2-oxobutanoate: step 4/4.</text>
</comment>
<evidence type="ECO:0000256" key="8">
    <source>
        <dbReference type="ARBA" id="ARBA00014472"/>
    </source>
</evidence>
<dbReference type="InterPro" id="IPR043131">
    <property type="entry name" value="BCAT-like_N"/>
</dbReference>
<comment type="similarity">
    <text evidence="6">Belongs to the class-IV pyridoxal-phosphate-dependent aminotransferase family.</text>
</comment>
<gene>
    <name evidence="14" type="ORF">KFK14_00740</name>
</gene>
<evidence type="ECO:0000256" key="2">
    <source>
        <dbReference type="ARBA" id="ARBA00003109"/>
    </source>
</evidence>
<evidence type="ECO:0000256" key="3">
    <source>
        <dbReference type="ARBA" id="ARBA00004824"/>
    </source>
</evidence>
<comment type="function">
    <text evidence="2">Acts on leucine, isoleucine and valine.</text>
</comment>
<dbReference type="Gene3D" id="3.20.10.10">
    <property type="entry name" value="D-amino Acid Aminotransferase, subunit A, domain 2"/>
    <property type="match status" value="1"/>
</dbReference>
<keyword evidence="14" id="KW-0808">Transferase</keyword>
<dbReference type="InterPro" id="IPR001544">
    <property type="entry name" value="Aminotrans_IV"/>
</dbReference>
<dbReference type="PANTHER" id="PTHR42743:SF11">
    <property type="entry name" value="AMINODEOXYCHORISMATE LYASE"/>
    <property type="match status" value="1"/>
</dbReference>
<dbReference type="EMBL" id="CP073910">
    <property type="protein sequence ID" value="QUT08022.1"/>
    <property type="molecule type" value="Genomic_DNA"/>
</dbReference>
<keyword evidence="10" id="KW-0100">Branched-chain amino acid biosynthesis</keyword>
<dbReference type="SUPFAM" id="SSF56752">
    <property type="entry name" value="D-aminoacid aminotransferase-like PLP-dependent enzymes"/>
    <property type="match status" value="1"/>
</dbReference>
<evidence type="ECO:0000256" key="11">
    <source>
        <dbReference type="ARBA" id="ARBA00048212"/>
    </source>
</evidence>
<name>A0A975Q3Y2_9SPHN</name>
<reference evidence="14" key="1">
    <citation type="submission" date="2021-04" db="EMBL/GenBank/DDBJ databases">
        <title>Isolation of p-tert-butylphenol degrading bacteria Sphingobium phenoxybenzoativorans Tas13 from active sludge.</title>
        <authorList>
            <person name="Li Y."/>
        </authorList>
    </citation>
    <scope>NUCLEOTIDE SEQUENCE</scope>
    <source>
        <strain evidence="14">Tas13</strain>
    </source>
</reference>
<evidence type="ECO:0000256" key="1">
    <source>
        <dbReference type="ARBA" id="ARBA00001933"/>
    </source>
</evidence>
<dbReference type="KEGG" id="spph:KFK14_00740"/>
<protein>
    <recommendedName>
        <fullName evidence="8">Probable branched-chain-amino-acid aminotransferase</fullName>
        <ecNumber evidence="7">2.6.1.42</ecNumber>
    </recommendedName>
</protein>
<evidence type="ECO:0000256" key="13">
    <source>
        <dbReference type="ARBA" id="ARBA00049229"/>
    </source>
</evidence>
<dbReference type="NCBIfam" id="NF005209">
    <property type="entry name" value="PRK06680.1"/>
    <property type="match status" value="1"/>
</dbReference>
<dbReference type="GO" id="GO:0008652">
    <property type="term" value="P:amino acid biosynthetic process"/>
    <property type="evidence" value="ECO:0007669"/>
    <property type="project" value="UniProtKB-ARBA"/>
</dbReference>
<keyword evidence="15" id="KW-1185">Reference proteome</keyword>
<evidence type="ECO:0000256" key="12">
    <source>
        <dbReference type="ARBA" id="ARBA00048798"/>
    </source>
</evidence>
<evidence type="ECO:0000256" key="4">
    <source>
        <dbReference type="ARBA" id="ARBA00004931"/>
    </source>
</evidence>
<keyword evidence="14" id="KW-0032">Aminotransferase</keyword>
<evidence type="ECO:0000313" key="15">
    <source>
        <dbReference type="Proteomes" id="UP000681425"/>
    </source>
</evidence>
<evidence type="ECO:0000313" key="14">
    <source>
        <dbReference type="EMBL" id="QUT08022.1"/>
    </source>
</evidence>
<dbReference type="GO" id="GO:0009082">
    <property type="term" value="P:branched-chain amino acid biosynthetic process"/>
    <property type="evidence" value="ECO:0007669"/>
    <property type="project" value="UniProtKB-KW"/>
</dbReference>
<dbReference type="Gene3D" id="3.30.470.10">
    <property type="match status" value="1"/>
</dbReference>
<evidence type="ECO:0000256" key="5">
    <source>
        <dbReference type="ARBA" id="ARBA00005072"/>
    </source>
</evidence>
<dbReference type="AlphaFoldDB" id="A0A975Q3Y2"/>
<dbReference type="GO" id="GO:0004084">
    <property type="term" value="F:branched-chain-amino-acid transaminase activity"/>
    <property type="evidence" value="ECO:0007669"/>
    <property type="project" value="UniProtKB-EC"/>
</dbReference>
<dbReference type="PANTHER" id="PTHR42743">
    <property type="entry name" value="AMINO-ACID AMINOTRANSFERASE"/>
    <property type="match status" value="1"/>
</dbReference>
<dbReference type="FunFam" id="3.20.10.10:FF:000002">
    <property type="entry name" value="D-alanine aminotransferase"/>
    <property type="match status" value="1"/>
</dbReference>
<keyword evidence="9" id="KW-0663">Pyridoxal phosphate</keyword>
<dbReference type="InterPro" id="IPR036038">
    <property type="entry name" value="Aminotransferase-like"/>
</dbReference>
<dbReference type="InterPro" id="IPR050571">
    <property type="entry name" value="Class-IV_PLP-Dep_Aminotrnsfr"/>
</dbReference>
<dbReference type="Pfam" id="PF01063">
    <property type="entry name" value="Aminotran_4"/>
    <property type="match status" value="1"/>
</dbReference>
<sequence length="285" mass="29975">MSIAYLNGDYLPLAETRVSVLDRGFLFADGIYEVAAVLDGKLIDNDAHLARMARSAGELGIALPIALDEVAAVQAELVRRNGVDGGLVYVQLTRGTESGRDFLPAPGTAPTLVMFVQHKDLIDVPAARSGIRVRTMPDLRWARRDIKSTALLAQVLAKREAAAAGCQEAWMVEDGLVTEGASSTAFILTRENVLVTRPDSHAVLPGCTGAAVRALAAEQGIGLERRAFSVAEALAAKEAFITSASTFVLPVVEIDGQAVGDGKPGPVAGRLREFYIAAARGAGLA</sequence>
<dbReference type="InterPro" id="IPR043132">
    <property type="entry name" value="BCAT-like_C"/>
</dbReference>
<evidence type="ECO:0000256" key="6">
    <source>
        <dbReference type="ARBA" id="ARBA00009320"/>
    </source>
</evidence>